<dbReference type="InterPro" id="IPR052551">
    <property type="entry name" value="UV-DNA_repair_photolyase"/>
</dbReference>
<reference evidence="1" key="1">
    <citation type="submission" date="2022-07" db="EMBL/GenBank/DDBJ databases">
        <title>Parvularcula maris sp. nov., an algicidal bacterium isolated from seawater.</title>
        <authorList>
            <person name="Li F."/>
        </authorList>
    </citation>
    <scope>NUCLEOTIDE SEQUENCE</scope>
    <source>
        <strain evidence="1">BGMRC 0090</strain>
    </source>
</reference>
<dbReference type="Gene3D" id="3.40.50.620">
    <property type="entry name" value="HUPs"/>
    <property type="match status" value="1"/>
</dbReference>
<protein>
    <submittedName>
        <fullName evidence="1">Cryptochrome/photolyase family protein</fullName>
    </submittedName>
</protein>
<dbReference type="InterPro" id="IPR014729">
    <property type="entry name" value="Rossmann-like_a/b/a_fold"/>
</dbReference>
<organism evidence="1 2">
    <name type="scientific">Parvularcula maris</name>
    <dbReference type="NCBI Taxonomy" id="2965077"/>
    <lineage>
        <taxon>Bacteria</taxon>
        <taxon>Pseudomonadati</taxon>
        <taxon>Pseudomonadota</taxon>
        <taxon>Alphaproteobacteria</taxon>
        <taxon>Parvularculales</taxon>
        <taxon>Parvularculaceae</taxon>
        <taxon>Parvularcula</taxon>
    </lineage>
</organism>
<dbReference type="InterPro" id="IPR036134">
    <property type="entry name" value="Crypto/Photolyase_FAD-like_sf"/>
</dbReference>
<sequence>MGVLRLVLADQLTREVAALRGADPEADIILMAEVHDEATYVRHHKQKIVFLFSAMRRFAEELRDEGFNVRYVKLDGGENSGSIFGEVRRAFAEEDVEELVATACGEVRLADDMEGWGRKLNRPVTIRDDDRFICSLPEFRAWADGRRTLRMEYFYREMRKKTGLLMDGDEPVGGQWNYDAENRKTLPKDYAAPANPEVVAGPIVDEVKDLVEERFGDHFGTLHQYAYGIDRAAALKRLDLFLDESLRLYGDYQDAMATGEDFLNHSLISVYLNAGLLTPLEICQAAEERYRSGKAPLNAVEGFIRQIIGWREYVRGVYWLYMPEYKERNALGAERPLPDFYWTGETDMHCIAECVRNTRDNAYAHHIQRLMITGNFALIYGVLPDEINEWYLIVYADAYEWVQLPNTHGMSQWADGGVLGSKPYASSGAYINRMSNYCKSCRYDVRKRTGEGACPFNYLYWDFLMRHEKKLRGNPRMAMMYRTLDKKEEKEKRALRESAAALVKRIEG</sequence>
<dbReference type="AlphaFoldDB" id="A0A9X2L8F2"/>
<dbReference type="Gene3D" id="1.10.10.1710">
    <property type="entry name" value="Deoxyribodipyrimidine photolyase-related"/>
    <property type="match status" value="1"/>
</dbReference>
<evidence type="ECO:0000313" key="2">
    <source>
        <dbReference type="Proteomes" id="UP001142610"/>
    </source>
</evidence>
<dbReference type="RefSeq" id="WP_256618751.1">
    <property type="nucleotide sequence ID" value="NZ_JANIBC010000003.1"/>
</dbReference>
<evidence type="ECO:0000313" key="1">
    <source>
        <dbReference type="EMBL" id="MCQ8184888.1"/>
    </source>
</evidence>
<name>A0A9X2L8F2_9PROT</name>
<dbReference type="PANTHER" id="PTHR38657">
    <property type="entry name" value="SLR1343 PROTEIN"/>
    <property type="match status" value="1"/>
</dbReference>
<gene>
    <name evidence="1" type="ORF">NOG11_05740</name>
</gene>
<comment type="caution">
    <text evidence="1">The sequence shown here is derived from an EMBL/GenBank/DDBJ whole genome shotgun (WGS) entry which is preliminary data.</text>
</comment>
<dbReference type="EMBL" id="JANIBC010000003">
    <property type="protein sequence ID" value="MCQ8184888.1"/>
    <property type="molecule type" value="Genomic_DNA"/>
</dbReference>
<dbReference type="PANTHER" id="PTHR38657:SF1">
    <property type="entry name" value="SLR1343 PROTEIN"/>
    <property type="match status" value="1"/>
</dbReference>
<dbReference type="Gene3D" id="1.25.40.80">
    <property type="match status" value="1"/>
</dbReference>
<proteinExistence type="predicted"/>
<keyword evidence="2" id="KW-1185">Reference proteome</keyword>
<accession>A0A9X2L8F2</accession>
<dbReference type="Gene3D" id="1.10.579.10">
    <property type="entry name" value="DNA Cyclobutane Dipyrimidine Photolyase, subunit A, domain 3"/>
    <property type="match status" value="1"/>
</dbReference>
<dbReference type="SUPFAM" id="SSF48173">
    <property type="entry name" value="Cryptochrome/photolyase FAD-binding domain"/>
    <property type="match status" value="1"/>
</dbReference>
<dbReference type="Pfam" id="PF04244">
    <property type="entry name" value="DPRP"/>
    <property type="match status" value="1"/>
</dbReference>
<dbReference type="Proteomes" id="UP001142610">
    <property type="component" value="Unassembled WGS sequence"/>
</dbReference>
<dbReference type="InterPro" id="IPR007357">
    <property type="entry name" value="PhrB-like"/>
</dbReference>